<dbReference type="CDD" id="cd11710">
    <property type="entry name" value="GINS_A_psf1"/>
    <property type="match status" value="1"/>
</dbReference>
<name>A0ABP0UU61_9BRYO</name>
<feature type="domain" description="DNA replication complex GINS protein PSF1 C-terminal" evidence="6">
    <location>
        <begin position="146"/>
        <end position="195"/>
    </location>
</feature>
<evidence type="ECO:0008006" key="9">
    <source>
        <dbReference type="Google" id="ProtNLM"/>
    </source>
</evidence>
<evidence type="ECO:0000259" key="5">
    <source>
        <dbReference type="Pfam" id="PF05916"/>
    </source>
</evidence>
<comment type="subcellular location">
    <subcellularLocation>
        <location evidence="1">Nucleus</location>
    </subcellularLocation>
</comment>
<evidence type="ECO:0000313" key="7">
    <source>
        <dbReference type="EMBL" id="CAK9230100.1"/>
    </source>
</evidence>
<feature type="domain" description="GINS subunit" evidence="5">
    <location>
        <begin position="49"/>
        <end position="133"/>
    </location>
</feature>
<dbReference type="Pfam" id="PF05916">
    <property type="entry name" value="Sld5"/>
    <property type="match status" value="1"/>
</dbReference>
<dbReference type="Gene3D" id="1.20.58.1030">
    <property type="match status" value="1"/>
</dbReference>
<proteinExistence type="inferred from homology"/>
<dbReference type="InterPro" id="IPR021151">
    <property type="entry name" value="GINS_A"/>
</dbReference>
<dbReference type="PANTHER" id="PTHR12914">
    <property type="entry name" value="PARTNER OF SLD5"/>
    <property type="match status" value="1"/>
</dbReference>
<comment type="similarity">
    <text evidence="2">Belongs to the GINS1/PSF1 family.</text>
</comment>
<evidence type="ECO:0000256" key="2">
    <source>
        <dbReference type="ARBA" id="ARBA00006677"/>
    </source>
</evidence>
<evidence type="ECO:0000259" key="6">
    <source>
        <dbReference type="Pfam" id="PF24997"/>
    </source>
</evidence>
<dbReference type="InterPro" id="IPR005339">
    <property type="entry name" value="GINS_Psf1"/>
</dbReference>
<dbReference type="SUPFAM" id="SSF158573">
    <property type="entry name" value="GINS helical bundle-like"/>
    <property type="match status" value="1"/>
</dbReference>
<dbReference type="Proteomes" id="UP001497512">
    <property type="component" value="Chromosome 6"/>
</dbReference>
<dbReference type="PANTHER" id="PTHR12914:SF2">
    <property type="entry name" value="DNA REPLICATION COMPLEX GINS PROTEIN PSF1"/>
    <property type="match status" value="1"/>
</dbReference>
<dbReference type="InterPro" id="IPR036224">
    <property type="entry name" value="GINS_bundle-like_dom_sf"/>
</dbReference>
<evidence type="ECO:0000256" key="3">
    <source>
        <dbReference type="ARBA" id="ARBA00022705"/>
    </source>
</evidence>
<dbReference type="InterPro" id="IPR056783">
    <property type="entry name" value="PSF1_C"/>
</dbReference>
<gene>
    <name evidence="7" type="ORF">CSSPTR1EN2_LOCUS20064</name>
</gene>
<reference evidence="7" key="1">
    <citation type="submission" date="2024-02" db="EMBL/GenBank/DDBJ databases">
        <authorList>
            <consortium name="ELIXIR-Norway"/>
            <consortium name="Elixir Norway"/>
        </authorList>
    </citation>
    <scope>NUCLEOTIDE SEQUENCE</scope>
</reference>
<evidence type="ECO:0000256" key="1">
    <source>
        <dbReference type="ARBA" id="ARBA00004123"/>
    </source>
</evidence>
<dbReference type="CDD" id="cd21696">
    <property type="entry name" value="GINS_B_Psf1"/>
    <property type="match status" value="1"/>
</dbReference>
<protein>
    <recommendedName>
        <fullName evidence="9">GINS subunit domain-containing protein</fullName>
    </recommendedName>
</protein>
<organism evidence="7 8">
    <name type="scientific">Sphagnum troendelagicum</name>
    <dbReference type="NCBI Taxonomy" id="128251"/>
    <lineage>
        <taxon>Eukaryota</taxon>
        <taxon>Viridiplantae</taxon>
        <taxon>Streptophyta</taxon>
        <taxon>Embryophyta</taxon>
        <taxon>Bryophyta</taxon>
        <taxon>Sphagnophytina</taxon>
        <taxon>Sphagnopsida</taxon>
        <taxon>Sphagnales</taxon>
        <taxon>Sphagnaceae</taxon>
        <taxon>Sphagnum</taxon>
    </lineage>
</organism>
<accession>A0ABP0UU61</accession>
<dbReference type="Pfam" id="PF24997">
    <property type="entry name" value="PSF1_C"/>
    <property type="match status" value="1"/>
</dbReference>
<keyword evidence="4" id="KW-0539">Nucleus</keyword>
<keyword evidence="8" id="KW-1185">Reference proteome</keyword>
<dbReference type="EMBL" id="OZ019898">
    <property type="protein sequence ID" value="CAK9230100.1"/>
    <property type="molecule type" value="Genomic_DNA"/>
</dbReference>
<keyword evidence="3" id="KW-0235">DNA replication</keyword>
<evidence type="ECO:0000256" key="4">
    <source>
        <dbReference type="ARBA" id="ARBA00023242"/>
    </source>
</evidence>
<sequence length="197" mass="22824">MYGRSGAELVRELTFDDHQIRRFNHDLFNKVLGEIQEHYYQVSKIMTLLQEENPSGQIMHVDGNYSGALIHHQSLLRNKRCLLSYLYNRAQRIQRLRWQLGAVLPEDVRDLLHPSEKEFLKSYSDILGSYMTTVDLDLTVDATPPKDPYIKIRVLQHIGEVLLGDQTTSLSRNSIHFMKRTEAEPLISQGLVEEFNG</sequence>
<evidence type="ECO:0000313" key="8">
    <source>
        <dbReference type="Proteomes" id="UP001497512"/>
    </source>
</evidence>